<reference evidence="1" key="2">
    <citation type="journal article" date="2015" name="Data Brief">
        <title>Shoot transcriptome of the giant reed, Arundo donax.</title>
        <authorList>
            <person name="Barrero R.A."/>
            <person name="Guerrero F.D."/>
            <person name="Moolhuijzen P."/>
            <person name="Goolsby J.A."/>
            <person name="Tidwell J."/>
            <person name="Bellgard S.E."/>
            <person name="Bellgard M.I."/>
        </authorList>
    </citation>
    <scope>NUCLEOTIDE SEQUENCE</scope>
    <source>
        <tissue evidence="1">Shoot tissue taken approximately 20 cm above the soil surface</tissue>
    </source>
</reference>
<dbReference type="EMBL" id="GBRH01272893">
    <property type="protein sequence ID" value="JAD25002.1"/>
    <property type="molecule type" value="Transcribed_RNA"/>
</dbReference>
<evidence type="ECO:0000313" key="1">
    <source>
        <dbReference type="EMBL" id="JAD25002.1"/>
    </source>
</evidence>
<reference evidence="1" key="1">
    <citation type="submission" date="2014-09" db="EMBL/GenBank/DDBJ databases">
        <authorList>
            <person name="Magalhaes I.L.F."/>
            <person name="Oliveira U."/>
            <person name="Santos F.R."/>
            <person name="Vidigal T.H.D.A."/>
            <person name="Brescovit A.D."/>
            <person name="Santos A.J."/>
        </authorList>
    </citation>
    <scope>NUCLEOTIDE SEQUENCE</scope>
    <source>
        <tissue evidence="1">Shoot tissue taken approximately 20 cm above the soil surface</tissue>
    </source>
</reference>
<protein>
    <submittedName>
        <fullName evidence="1">Uncharacterized protein</fullName>
    </submittedName>
</protein>
<dbReference type="AlphaFoldDB" id="A0A0A8YRJ2"/>
<proteinExistence type="predicted"/>
<accession>A0A0A8YRJ2</accession>
<name>A0A0A8YRJ2_ARUDO</name>
<sequence>MKITSCIPPVYPTLFSQKHRPQSSSYSVIPFQ</sequence>
<organism evidence="1">
    <name type="scientific">Arundo donax</name>
    <name type="common">Giant reed</name>
    <name type="synonym">Donax arundinaceus</name>
    <dbReference type="NCBI Taxonomy" id="35708"/>
    <lineage>
        <taxon>Eukaryota</taxon>
        <taxon>Viridiplantae</taxon>
        <taxon>Streptophyta</taxon>
        <taxon>Embryophyta</taxon>
        <taxon>Tracheophyta</taxon>
        <taxon>Spermatophyta</taxon>
        <taxon>Magnoliopsida</taxon>
        <taxon>Liliopsida</taxon>
        <taxon>Poales</taxon>
        <taxon>Poaceae</taxon>
        <taxon>PACMAD clade</taxon>
        <taxon>Arundinoideae</taxon>
        <taxon>Arundineae</taxon>
        <taxon>Arundo</taxon>
    </lineage>
</organism>